<dbReference type="EMBL" id="VXRG01000182">
    <property type="protein sequence ID" value="MXY95970.1"/>
    <property type="molecule type" value="Genomic_DNA"/>
</dbReference>
<dbReference type="SUPFAM" id="SSF55129">
    <property type="entry name" value="Ribosomal protein L30p/L7e"/>
    <property type="match status" value="1"/>
</dbReference>
<dbReference type="CDD" id="cd01658">
    <property type="entry name" value="Ribosomal_L30"/>
    <property type="match status" value="1"/>
</dbReference>
<protein>
    <recommendedName>
        <fullName evidence="5">Large ribosomal subunit protein uL30</fullName>
    </recommendedName>
</protein>
<sequence length="63" mass="7003">MEKTITVKLVKSPIGYHKRQKATVEALGLRRMNQTVEKADSPTVRGMIAKVSHLVEVVEEAEA</sequence>
<dbReference type="InterPro" id="IPR018038">
    <property type="entry name" value="Ribosomal_uL30_CS"/>
</dbReference>
<dbReference type="FunFam" id="3.30.1390.20:FF:000001">
    <property type="entry name" value="50S ribosomal protein L30"/>
    <property type="match status" value="1"/>
</dbReference>
<evidence type="ECO:0000256" key="4">
    <source>
        <dbReference type="ARBA" id="ARBA00023274"/>
    </source>
</evidence>
<dbReference type="InterPro" id="IPR005996">
    <property type="entry name" value="Ribosomal_uL30_bac-type"/>
</dbReference>
<dbReference type="PANTHER" id="PTHR15892">
    <property type="entry name" value="MITOCHONDRIAL RIBOSOMAL PROTEIN L30"/>
    <property type="match status" value="1"/>
</dbReference>
<dbReference type="GO" id="GO:0006412">
    <property type="term" value="P:translation"/>
    <property type="evidence" value="ECO:0007669"/>
    <property type="project" value="UniProtKB-UniRule"/>
</dbReference>
<dbReference type="InterPro" id="IPR036919">
    <property type="entry name" value="Ribo_uL30_ferredoxin-like_sf"/>
</dbReference>
<evidence type="ECO:0000256" key="2">
    <source>
        <dbReference type="ARBA" id="ARBA00011838"/>
    </source>
</evidence>
<dbReference type="Gene3D" id="3.30.1390.20">
    <property type="entry name" value="Ribosomal protein L30, ferredoxin-like fold domain"/>
    <property type="match status" value="1"/>
</dbReference>
<dbReference type="PANTHER" id="PTHR15892:SF2">
    <property type="entry name" value="LARGE RIBOSOMAL SUBUNIT PROTEIN UL30M"/>
    <property type="match status" value="1"/>
</dbReference>
<evidence type="ECO:0000256" key="5">
    <source>
        <dbReference type="HAMAP-Rule" id="MF_01371"/>
    </source>
</evidence>
<dbReference type="InterPro" id="IPR016082">
    <property type="entry name" value="Ribosomal_uL30_ferredoxin-like"/>
</dbReference>
<dbReference type="Pfam" id="PF00327">
    <property type="entry name" value="Ribosomal_L30"/>
    <property type="match status" value="1"/>
</dbReference>
<reference evidence="8" key="1">
    <citation type="submission" date="2019-09" db="EMBL/GenBank/DDBJ databases">
        <title>Characterisation of the sponge microbiome using genome-centric metagenomics.</title>
        <authorList>
            <person name="Engelberts J.P."/>
            <person name="Robbins S.J."/>
            <person name="De Goeij J.M."/>
            <person name="Aranda M."/>
            <person name="Bell S.C."/>
            <person name="Webster N.S."/>
        </authorList>
    </citation>
    <scope>NUCLEOTIDE SEQUENCE</scope>
    <source>
        <strain evidence="8">SB0664_bin_27</strain>
    </source>
</reference>
<evidence type="ECO:0000259" key="7">
    <source>
        <dbReference type="Pfam" id="PF00327"/>
    </source>
</evidence>
<evidence type="ECO:0000256" key="3">
    <source>
        <dbReference type="ARBA" id="ARBA00022980"/>
    </source>
</evidence>
<keyword evidence="4 5" id="KW-0687">Ribonucleoprotein</keyword>
<accession>A0A6B0YY41</accession>
<dbReference type="PIRSF" id="PIRSF002211">
    <property type="entry name" value="Ribosomal_L30_bac-type"/>
    <property type="match status" value="1"/>
</dbReference>
<evidence type="ECO:0000313" key="8">
    <source>
        <dbReference type="EMBL" id="MXY95970.1"/>
    </source>
</evidence>
<proteinExistence type="inferred from homology"/>
<evidence type="ECO:0000256" key="1">
    <source>
        <dbReference type="ARBA" id="ARBA00007594"/>
    </source>
</evidence>
<organism evidence="8">
    <name type="scientific">Caldilineaceae bacterium SB0664_bin_27</name>
    <dbReference type="NCBI Taxonomy" id="2605260"/>
    <lineage>
        <taxon>Bacteria</taxon>
        <taxon>Bacillati</taxon>
        <taxon>Chloroflexota</taxon>
        <taxon>Caldilineae</taxon>
        <taxon>Caldilineales</taxon>
        <taxon>Caldilineaceae</taxon>
    </lineage>
</organism>
<comment type="caution">
    <text evidence="8">The sequence shown here is derived from an EMBL/GenBank/DDBJ whole genome shotgun (WGS) entry which is preliminary data.</text>
</comment>
<dbReference type="NCBIfam" id="TIGR01308">
    <property type="entry name" value="rpmD_bact"/>
    <property type="match status" value="1"/>
</dbReference>
<dbReference type="GO" id="GO:0022625">
    <property type="term" value="C:cytosolic large ribosomal subunit"/>
    <property type="evidence" value="ECO:0007669"/>
    <property type="project" value="TreeGrafter"/>
</dbReference>
<dbReference type="HAMAP" id="MF_01371_B">
    <property type="entry name" value="Ribosomal_uL30_B"/>
    <property type="match status" value="1"/>
</dbReference>
<comment type="similarity">
    <text evidence="1 5 6">Belongs to the universal ribosomal protein uL30 family.</text>
</comment>
<evidence type="ECO:0000256" key="6">
    <source>
        <dbReference type="RuleBase" id="RU003734"/>
    </source>
</evidence>
<dbReference type="PROSITE" id="PS00634">
    <property type="entry name" value="RIBOSOMAL_L30"/>
    <property type="match status" value="1"/>
</dbReference>
<feature type="domain" description="Large ribosomal subunit protein uL30-like ferredoxin-like fold" evidence="7">
    <location>
        <begin position="6"/>
        <end position="55"/>
    </location>
</feature>
<keyword evidence="3 5" id="KW-0689">Ribosomal protein</keyword>
<dbReference type="GO" id="GO:0003735">
    <property type="term" value="F:structural constituent of ribosome"/>
    <property type="evidence" value="ECO:0007669"/>
    <property type="project" value="InterPro"/>
</dbReference>
<dbReference type="AlphaFoldDB" id="A0A6B0YY41"/>
<comment type="subunit">
    <text evidence="2 5">Part of the 50S ribosomal subunit.</text>
</comment>
<gene>
    <name evidence="5 8" type="primary">rpmD</name>
    <name evidence="8" type="ORF">F4Y42_21225</name>
</gene>
<name>A0A6B0YY41_9CHLR</name>